<feature type="domain" description="AAA+ ATPase" evidence="1">
    <location>
        <begin position="264"/>
        <end position="458"/>
    </location>
</feature>
<dbReference type="EMBL" id="VLKW01000006">
    <property type="protein sequence ID" value="TWI46002.1"/>
    <property type="molecule type" value="Genomic_DNA"/>
</dbReference>
<evidence type="ECO:0000259" key="1">
    <source>
        <dbReference type="SMART" id="SM00382"/>
    </source>
</evidence>
<dbReference type="OrthoDB" id="3193269at2"/>
<sequence length="634" mass="70228">MRIYANHAKHFIEDCERNQITEKLRLGFESAHGYTPGPSEIQSWRNSLRALAMVLGRAGLVDQGILLEYKLPQTSKRIDCVLCGFSEAGKAAAVILELKQWETCKEAEGPNEVISFVGGREREQLHPSEQARRYAQYLEDSHEAFYADAPPLHAIPCAYLHNYLTVPNDPLKRAKFTELLAASPLFTSDDVDAFVEFIRRHVGHGDGLTVLGRIEQSRYRPSKKLMEHVAGVIANDSSYLLLDEQQVAFDSVFTALKNGVHNRTKQVIIVKGGPGTGKSVIAMNLAAALLRNSYSAHYVTGSKAFTETLRKIIGTRGADLFTYSNNYMQSPPDAVDVLITDEAHRIREVSSNRFTPASKKTGMSQLEELIRACRVSVFLIDDAQVVRPGEIGSADYIRAQAQRLGCTVQEYELAAQFRCNGSERFVRWISASLGLNGAPPEDSLGDEFDFRIFPSPAKLELAILEKAASGHSARMLAGYCWPWSNPNDDGTLPNDVVVGEFARPWNAKPDAGRLAPGIPKSNLWAYQPGGIGQVGCVYTAQGFEFDYVGVIFGNDLRYDSTTGIWLADKTKNFDGTVKRSGVSLVRLLQNTYRVLLSRGIKGCYVCFLDEDTEAYFKSRLETFAGHDCSHIKSA</sequence>
<reference evidence="3 4" key="1">
    <citation type="journal article" date="2015" name="Stand. Genomic Sci.">
        <title>Genomic Encyclopedia of Bacterial and Archaeal Type Strains, Phase III: the genomes of soil and plant-associated and newly described type strains.</title>
        <authorList>
            <person name="Whitman W.B."/>
            <person name="Woyke T."/>
            <person name="Klenk H.P."/>
            <person name="Zhou Y."/>
            <person name="Lilburn T.G."/>
            <person name="Beck B.J."/>
            <person name="De Vos P."/>
            <person name="Vandamme P."/>
            <person name="Eisen J.A."/>
            <person name="Garrity G."/>
            <person name="Hugenholtz P."/>
            <person name="Kyrpides N.C."/>
        </authorList>
    </citation>
    <scope>NUCLEOTIDE SEQUENCE [LARGE SCALE GENOMIC DNA]</scope>
    <source>
        <strain evidence="3 4">CGMCC 1.10685</strain>
    </source>
</reference>
<reference evidence="2 5" key="3">
    <citation type="submission" date="2019-12" db="EMBL/GenBank/DDBJ databases">
        <title>Draft Genome Sequences of Six Type Strains of the Genus Massilia.</title>
        <authorList>
            <person name="Miess H."/>
            <person name="Frediansyah A."/>
            <person name="Goeker M."/>
            <person name="Gross H."/>
        </authorList>
    </citation>
    <scope>NUCLEOTIDE SEQUENCE [LARGE SCALE GENOMIC DNA]</scope>
    <source>
        <strain evidence="2 5">DSM 26639</strain>
    </source>
</reference>
<dbReference type="Pfam" id="PF09848">
    <property type="entry name" value="SLFN-g3_helicase"/>
    <property type="match status" value="1"/>
</dbReference>
<dbReference type="SUPFAM" id="SSF52540">
    <property type="entry name" value="P-loop containing nucleoside triphosphate hydrolases"/>
    <property type="match status" value="1"/>
</dbReference>
<gene>
    <name evidence="2" type="ORF">GO485_16825</name>
    <name evidence="3" type="ORF">IP92_03435</name>
</gene>
<reference evidence="3" key="2">
    <citation type="submission" date="2019-07" db="EMBL/GenBank/DDBJ databases">
        <authorList>
            <person name="Whitman W."/>
            <person name="Huntemann M."/>
            <person name="Clum A."/>
            <person name="Pillay M."/>
            <person name="Palaniappan K."/>
            <person name="Varghese N."/>
            <person name="Mikhailova N."/>
            <person name="Stamatis D."/>
            <person name="Reddy T."/>
            <person name="Daum C."/>
            <person name="Shapiro N."/>
            <person name="Ivanova N."/>
            <person name="Kyrpides N."/>
            <person name="Woyke T."/>
        </authorList>
    </citation>
    <scope>NUCLEOTIDE SEQUENCE</scope>
    <source>
        <strain evidence="3">CGMCC 1.10685</strain>
    </source>
</reference>
<dbReference type="RefSeq" id="WP_145877154.1">
    <property type="nucleotide sequence ID" value="NZ_CP046904.1"/>
</dbReference>
<evidence type="ECO:0000313" key="2">
    <source>
        <dbReference type="EMBL" id="QGZ40556.1"/>
    </source>
</evidence>
<name>A0A562PNG2_9BURK</name>
<evidence type="ECO:0000313" key="4">
    <source>
        <dbReference type="Proteomes" id="UP000315112"/>
    </source>
</evidence>
<accession>A0A562PNG2</accession>
<protein>
    <submittedName>
        <fullName evidence="2">DUF2075 domain-containing protein</fullName>
    </submittedName>
</protein>
<dbReference type="EMBL" id="CP046904">
    <property type="protein sequence ID" value="QGZ40556.1"/>
    <property type="molecule type" value="Genomic_DNA"/>
</dbReference>
<dbReference type="Proteomes" id="UP000437862">
    <property type="component" value="Chromosome"/>
</dbReference>
<dbReference type="InterPro" id="IPR003593">
    <property type="entry name" value="AAA+_ATPase"/>
</dbReference>
<evidence type="ECO:0000313" key="3">
    <source>
        <dbReference type="EMBL" id="TWI46002.1"/>
    </source>
</evidence>
<proteinExistence type="predicted"/>
<dbReference type="Gene3D" id="3.40.50.300">
    <property type="entry name" value="P-loop containing nucleotide triphosphate hydrolases"/>
    <property type="match status" value="1"/>
</dbReference>
<keyword evidence="5" id="KW-1185">Reference proteome</keyword>
<organism evidence="3 4">
    <name type="scientific">Pseudoduganella flava</name>
    <dbReference type="NCBI Taxonomy" id="871742"/>
    <lineage>
        <taxon>Bacteria</taxon>
        <taxon>Pseudomonadati</taxon>
        <taxon>Pseudomonadota</taxon>
        <taxon>Betaproteobacteria</taxon>
        <taxon>Burkholderiales</taxon>
        <taxon>Oxalobacteraceae</taxon>
        <taxon>Telluria group</taxon>
        <taxon>Pseudoduganella</taxon>
    </lineage>
</organism>
<dbReference type="Proteomes" id="UP000315112">
    <property type="component" value="Unassembled WGS sequence"/>
</dbReference>
<evidence type="ECO:0000313" key="5">
    <source>
        <dbReference type="Proteomes" id="UP000437862"/>
    </source>
</evidence>
<dbReference type="SMART" id="SM00382">
    <property type="entry name" value="AAA"/>
    <property type="match status" value="1"/>
</dbReference>
<dbReference type="CDD" id="cd00009">
    <property type="entry name" value="AAA"/>
    <property type="match status" value="1"/>
</dbReference>
<dbReference type="AlphaFoldDB" id="A0A562PNG2"/>
<dbReference type="InterPro" id="IPR027417">
    <property type="entry name" value="P-loop_NTPase"/>
</dbReference>
<dbReference type="InterPro" id="IPR018647">
    <property type="entry name" value="SLFN_3-like_DNA/RNA_helicase"/>
</dbReference>